<dbReference type="Proteomes" id="UP001243375">
    <property type="component" value="Unassembled WGS sequence"/>
</dbReference>
<sequence>MSPKDRRQMLSEVNILDCLNHPNVVMLHDKIIDKDEQKIYIVMEYCGGGDLGKIILTHKRNSKAIPEVIIWQYFAQLVLALHHCHWPEDREKLAKESFTNQTPFESYAGSDPALKRRVSTADGAGQVLHRDLKPENIFLNEKQDMLKLGDFGLSKNLGGQSFTQTYVGTPLYMPPEILQENRYDTKSDIWSLGCMVFELCNLTSPFSQARSQPELIGLPGRRPSTADLLKLPEIDFHRQVMDLTIRTGKISTRERRVKMQIDSATAKEREIIERERRLAEREKQLQERERALQQRVESSQVQMDDFQKNRNAFQLEKTAFGKQKTLWEREKGTFLQTMQAQQATVSISDERAGSRSSTNSVTSSGTTTTEKQRTSLNTSEERSVSRMLGGVENAFGLTRSPSLPSVETDATSKRSFIPTTSKALQERSHPNNPSVRGRRSSVFDADTPCKIPGSMNPADTSRMLVDSPASARMSLRAKAQTRSMGNLRERAKLDLENMPPSPDSEDDVSPMDQGTPFAERLGGARASVSSPSEYRSRLEKANERKMAEARADLVPFKPPTRLRGSSTMPVPVSRLPTYIWKENMTPAKWTPDAVNDMPSPFLKPAPPQPTLTRVRVGGGSDLRQMAFRNVQAANHDGAPGGSL</sequence>
<evidence type="ECO:0000313" key="1">
    <source>
        <dbReference type="EMBL" id="KAJ9115079.1"/>
    </source>
</evidence>
<gene>
    <name evidence="1" type="ORF">QFC22_005407</name>
</gene>
<reference evidence="1" key="1">
    <citation type="submission" date="2023-04" db="EMBL/GenBank/DDBJ databases">
        <title>Draft Genome sequencing of Naganishia species isolated from polar environments using Oxford Nanopore Technology.</title>
        <authorList>
            <person name="Leo P."/>
            <person name="Venkateswaran K."/>
        </authorList>
    </citation>
    <scope>NUCLEOTIDE SEQUENCE</scope>
    <source>
        <strain evidence="1">MNA-CCFEE 5425</strain>
    </source>
</reference>
<proteinExistence type="predicted"/>
<evidence type="ECO:0000313" key="2">
    <source>
        <dbReference type="Proteomes" id="UP001243375"/>
    </source>
</evidence>
<name>A0ACC2WVA2_9TREE</name>
<comment type="caution">
    <text evidence="1">The sequence shown here is derived from an EMBL/GenBank/DDBJ whole genome shotgun (WGS) entry which is preliminary data.</text>
</comment>
<dbReference type="EMBL" id="JASBWU010000017">
    <property type="protein sequence ID" value="KAJ9115079.1"/>
    <property type="molecule type" value="Genomic_DNA"/>
</dbReference>
<accession>A0ACC2WVA2</accession>
<organism evidence="1 2">
    <name type="scientific">Naganishia vaughanmartiniae</name>
    <dbReference type="NCBI Taxonomy" id="1424756"/>
    <lineage>
        <taxon>Eukaryota</taxon>
        <taxon>Fungi</taxon>
        <taxon>Dikarya</taxon>
        <taxon>Basidiomycota</taxon>
        <taxon>Agaricomycotina</taxon>
        <taxon>Tremellomycetes</taxon>
        <taxon>Filobasidiales</taxon>
        <taxon>Filobasidiaceae</taxon>
        <taxon>Naganishia</taxon>
    </lineage>
</organism>
<protein>
    <submittedName>
        <fullName evidence="1">Uncharacterized protein</fullName>
    </submittedName>
</protein>
<keyword evidence="2" id="KW-1185">Reference proteome</keyword>